<dbReference type="InterPro" id="IPR035093">
    <property type="entry name" value="RelE/ParE_toxin_dom_sf"/>
</dbReference>
<evidence type="ECO:0000256" key="2">
    <source>
        <dbReference type="ARBA" id="ARBA00022649"/>
    </source>
</evidence>
<reference evidence="3 4" key="1">
    <citation type="submission" date="2018-07" db="EMBL/GenBank/DDBJ databases">
        <title>Genome sequence of Nitratireductor thuwali#1536.</title>
        <authorList>
            <person name="Michoud G."/>
            <person name="Merlino G."/>
            <person name="Sefrji F.O."/>
            <person name="Daffonchio D."/>
        </authorList>
    </citation>
    <scope>NUCLEOTIDE SEQUENCE [LARGE SCALE GENOMIC DNA]</scope>
    <source>
        <strain evidence="4">Nit1536</strain>
    </source>
</reference>
<keyword evidence="3" id="KW-0378">Hydrolase</keyword>
<evidence type="ECO:0000313" key="4">
    <source>
        <dbReference type="Proteomes" id="UP001342418"/>
    </source>
</evidence>
<dbReference type="Gene3D" id="3.30.2310.20">
    <property type="entry name" value="RelE-like"/>
    <property type="match status" value="1"/>
</dbReference>
<dbReference type="EMBL" id="CP030941">
    <property type="protein sequence ID" value="UUP15849.1"/>
    <property type="molecule type" value="Genomic_DNA"/>
</dbReference>
<sequence>MNLAWTIEIDDAAFKQLAKMGRQDAKRVRNYLRNRIEPLDNPRQLGKALEGSKRGHLWRYRVGDYRIICDIQDHKVVVLVLEIGHRREIYR</sequence>
<dbReference type="InterPro" id="IPR007712">
    <property type="entry name" value="RelE/ParE_toxin"/>
</dbReference>
<dbReference type="PANTHER" id="PTHR35601">
    <property type="entry name" value="TOXIN RELE"/>
    <property type="match status" value="1"/>
</dbReference>
<dbReference type="SUPFAM" id="SSF143011">
    <property type="entry name" value="RelE-like"/>
    <property type="match status" value="1"/>
</dbReference>
<dbReference type="EC" id="3.1.-.-" evidence="3"/>
<evidence type="ECO:0000313" key="3">
    <source>
        <dbReference type="EMBL" id="UUP15849.1"/>
    </source>
</evidence>
<keyword evidence="4" id="KW-1185">Reference proteome</keyword>
<protein>
    <submittedName>
        <fullName evidence="3">mRNA interferase RelE</fullName>
        <ecNumber evidence="3">3.1.-.-</ecNumber>
    </submittedName>
</protein>
<name>A0ABY5MF17_9HYPH</name>
<dbReference type="NCBIfam" id="TIGR02385">
    <property type="entry name" value="RelE_StbE"/>
    <property type="match status" value="1"/>
</dbReference>
<dbReference type="Proteomes" id="UP001342418">
    <property type="component" value="Chromosome"/>
</dbReference>
<organism evidence="3 4">
    <name type="scientific">Nitratireductor thuwali</name>
    <dbReference type="NCBI Taxonomy" id="2267699"/>
    <lineage>
        <taxon>Bacteria</taxon>
        <taxon>Pseudomonadati</taxon>
        <taxon>Pseudomonadota</taxon>
        <taxon>Alphaproteobacteria</taxon>
        <taxon>Hyphomicrobiales</taxon>
        <taxon>Phyllobacteriaceae</taxon>
        <taxon>Nitratireductor</taxon>
    </lineage>
</organism>
<evidence type="ECO:0000256" key="1">
    <source>
        <dbReference type="ARBA" id="ARBA00006226"/>
    </source>
</evidence>
<dbReference type="PANTHER" id="PTHR35601:SF1">
    <property type="entry name" value="TOXIN RELE"/>
    <property type="match status" value="1"/>
</dbReference>
<dbReference type="GO" id="GO:0016787">
    <property type="term" value="F:hydrolase activity"/>
    <property type="evidence" value="ECO:0007669"/>
    <property type="project" value="UniProtKB-KW"/>
</dbReference>
<dbReference type="Pfam" id="PF05016">
    <property type="entry name" value="ParE_toxin"/>
    <property type="match status" value="1"/>
</dbReference>
<gene>
    <name evidence="3" type="primary">relE</name>
    <name evidence="3" type="ORF">NTH_00288</name>
</gene>
<proteinExistence type="inferred from homology"/>
<comment type="similarity">
    <text evidence="1">Belongs to the RelE toxin family.</text>
</comment>
<keyword evidence="2" id="KW-1277">Toxin-antitoxin system</keyword>
<accession>A0ABY5MF17</accession>